<reference evidence="2 4" key="3">
    <citation type="submission" date="2018-06" db="EMBL/GenBank/DDBJ databases">
        <authorList>
            <consortium name="Pathogen Informatics"/>
            <person name="Doyle S."/>
        </authorList>
    </citation>
    <scope>NUCLEOTIDE SEQUENCE [LARGE SCALE GENOMIC DNA]</scope>
    <source>
        <strain evidence="2 4">NCTC12957</strain>
    </source>
</reference>
<organism evidence="1 3">
    <name type="scientific">Streptococcus acidominimus</name>
    <dbReference type="NCBI Taxonomy" id="1326"/>
    <lineage>
        <taxon>Bacteria</taxon>
        <taxon>Bacillati</taxon>
        <taxon>Bacillota</taxon>
        <taxon>Bacilli</taxon>
        <taxon>Lactobacillales</taxon>
        <taxon>Streptococcaceae</taxon>
        <taxon>Streptococcus</taxon>
    </lineage>
</organism>
<dbReference type="InterPro" id="IPR011951">
    <property type="entry name" value="HAD-SF_hydro_IA_YjjG/PynA"/>
</dbReference>
<dbReference type="AlphaFoldDB" id="A0A1Q8ECG8"/>
<dbReference type="SUPFAM" id="SSF56784">
    <property type="entry name" value="HAD-like"/>
    <property type="match status" value="1"/>
</dbReference>
<evidence type="ECO:0000313" key="3">
    <source>
        <dbReference type="Proteomes" id="UP000186437"/>
    </source>
</evidence>
<dbReference type="SFLD" id="SFLDG01129">
    <property type="entry name" value="C1.5:_HAD__Beta-PGM__Phosphata"/>
    <property type="match status" value="1"/>
</dbReference>
<dbReference type="EC" id="3.-.-.-" evidence="2"/>
<protein>
    <submittedName>
        <fullName evidence="2">HAD superfamily hydrolase</fullName>
        <ecNumber evidence="2">3.-.-.-</ecNumber>
    </submittedName>
    <submittedName>
        <fullName evidence="1">Noncanonical pyrimidine nucleotidase, YjjG family</fullName>
    </submittedName>
</protein>
<dbReference type="NCBIfam" id="TIGR02254">
    <property type="entry name" value="YjjG_YfnB"/>
    <property type="match status" value="1"/>
</dbReference>
<dbReference type="OrthoDB" id="9802350at2"/>
<accession>A0A1Q8ECG8</accession>
<evidence type="ECO:0000313" key="2">
    <source>
        <dbReference type="EMBL" id="SUN08191.1"/>
    </source>
</evidence>
<dbReference type="InterPro" id="IPR023214">
    <property type="entry name" value="HAD_sf"/>
</dbReference>
<dbReference type="InterPro" id="IPR006439">
    <property type="entry name" value="HAD-SF_hydro_IA"/>
</dbReference>
<gene>
    <name evidence="2" type="primary">yfnB</name>
    <name evidence="1" type="ORF">BU200_07055</name>
    <name evidence="2" type="ORF">NCTC12957_01780</name>
</gene>
<dbReference type="SFLD" id="SFLDS00003">
    <property type="entry name" value="Haloacid_Dehalogenase"/>
    <property type="match status" value="1"/>
</dbReference>
<dbReference type="Gene3D" id="3.40.50.1000">
    <property type="entry name" value="HAD superfamily/HAD-like"/>
    <property type="match status" value="1"/>
</dbReference>
<dbReference type="InterPro" id="IPR036412">
    <property type="entry name" value="HAD-like_sf"/>
</dbReference>
<reference evidence="1" key="2">
    <citation type="submission" date="2016-12" db="EMBL/GenBank/DDBJ databases">
        <authorList>
            <person name="Song W.-J."/>
            <person name="Kurnit D.M."/>
        </authorList>
    </citation>
    <scope>NUCLEOTIDE SEQUENCE [LARGE SCALE GENOMIC DNA]</scope>
    <source>
        <strain evidence="1">ATCC 51725</strain>
    </source>
</reference>
<dbReference type="InterPro" id="IPR041492">
    <property type="entry name" value="HAD_2"/>
</dbReference>
<dbReference type="InterPro" id="IPR023198">
    <property type="entry name" value="PGP-like_dom2"/>
</dbReference>
<dbReference type="RefSeq" id="WP_075099510.1">
    <property type="nucleotide sequence ID" value="NZ_MSJL01000030.1"/>
</dbReference>
<dbReference type="InterPro" id="IPR052550">
    <property type="entry name" value="Pyrimidine_5'-ntase_YjjG"/>
</dbReference>
<dbReference type="NCBIfam" id="TIGR01549">
    <property type="entry name" value="HAD-SF-IA-v1"/>
    <property type="match status" value="1"/>
</dbReference>
<name>A0A1Q8ECG8_STRAI</name>
<sequence>MYYKFLLFDLDHTLLDFARGEEQALNQFLEVMGVEDKETFKAYYKPMNQAMWKELEQGKISKVDLINTRFARAFAHFGREVDGREMALLYQDYISQQGQTFDGAVDLLQQLLELGYDLYGATNGVTYIQENRLAHSPIQSFFKEIFISEQMGTKKPEALFYEKIAERIPGFTKEQALMIGDSLTADVQGGNNAGIDTVWYNPISLENQTNAQPTYEVKNYQELLALLKGKK</sequence>
<dbReference type="EMBL" id="MSJL01000030">
    <property type="protein sequence ID" value="OLF49490.1"/>
    <property type="molecule type" value="Genomic_DNA"/>
</dbReference>
<dbReference type="Pfam" id="PF13419">
    <property type="entry name" value="HAD_2"/>
    <property type="match status" value="1"/>
</dbReference>
<dbReference type="PANTHER" id="PTHR47478">
    <property type="match status" value="1"/>
</dbReference>
<dbReference type="GO" id="GO:0008253">
    <property type="term" value="F:5'-nucleotidase activity"/>
    <property type="evidence" value="ECO:0007669"/>
    <property type="project" value="InterPro"/>
</dbReference>
<dbReference type="Proteomes" id="UP000255213">
    <property type="component" value="Unassembled WGS sequence"/>
</dbReference>
<keyword evidence="3" id="KW-1185">Reference proteome</keyword>
<dbReference type="PANTHER" id="PTHR47478:SF1">
    <property type="entry name" value="PYRIMIDINE 5'-NUCLEOTIDASE YJJG"/>
    <property type="match status" value="1"/>
</dbReference>
<dbReference type="Proteomes" id="UP000186437">
    <property type="component" value="Unassembled WGS sequence"/>
</dbReference>
<proteinExistence type="predicted"/>
<evidence type="ECO:0000313" key="4">
    <source>
        <dbReference type="Proteomes" id="UP000255213"/>
    </source>
</evidence>
<reference evidence="3" key="1">
    <citation type="submission" date="2016-12" db="EMBL/GenBank/DDBJ databases">
        <authorList>
            <person name="Gulvik C.A."/>
        </authorList>
    </citation>
    <scope>NUCLEOTIDE SEQUENCE [LARGE SCALE GENOMIC DNA]</scope>
    <source>
        <strain evidence="3">ATCC 51725</strain>
    </source>
</reference>
<dbReference type="Gene3D" id="1.10.150.240">
    <property type="entry name" value="Putative phosphatase, domain 2"/>
    <property type="match status" value="1"/>
</dbReference>
<dbReference type="EMBL" id="UHEN01000001">
    <property type="protein sequence ID" value="SUN08191.1"/>
    <property type="molecule type" value="Genomic_DNA"/>
</dbReference>
<keyword evidence="2" id="KW-0378">Hydrolase</keyword>
<evidence type="ECO:0000313" key="1">
    <source>
        <dbReference type="EMBL" id="OLF49490.1"/>
    </source>
</evidence>